<dbReference type="InterPro" id="IPR036282">
    <property type="entry name" value="Glutathione-S-Trfase_C_sf"/>
</dbReference>
<dbReference type="InterPro" id="IPR004045">
    <property type="entry name" value="Glutathione_S-Trfase_N"/>
</dbReference>
<dbReference type="InterPro" id="IPR034342">
    <property type="entry name" value="SspA_C"/>
</dbReference>
<reference evidence="3" key="1">
    <citation type="journal article" date="2020" name="mSystems">
        <title>Genome- and Community-Level Interaction Insights into Carbon Utilization and Element Cycling Functions of Hydrothermarchaeota in Hydrothermal Sediment.</title>
        <authorList>
            <person name="Zhou Z."/>
            <person name="Liu Y."/>
            <person name="Xu W."/>
            <person name="Pan J."/>
            <person name="Luo Z.H."/>
            <person name="Li M."/>
        </authorList>
    </citation>
    <scope>NUCLEOTIDE SEQUENCE [LARGE SCALE GENOMIC DNA]</scope>
    <source>
        <strain evidence="3">HyVt-505</strain>
    </source>
</reference>
<dbReference type="PANTHER" id="PTHR43968">
    <property type="match status" value="1"/>
</dbReference>
<proteinExistence type="predicted"/>
<dbReference type="InterPro" id="IPR036249">
    <property type="entry name" value="Thioredoxin-like_sf"/>
</dbReference>
<dbReference type="EMBL" id="DRNF01000015">
    <property type="protein sequence ID" value="HHJ80033.1"/>
    <property type="molecule type" value="Genomic_DNA"/>
</dbReference>
<organism evidence="3">
    <name type="scientific">Candidatus Tenderia electrophaga</name>
    <dbReference type="NCBI Taxonomy" id="1748243"/>
    <lineage>
        <taxon>Bacteria</taxon>
        <taxon>Pseudomonadati</taxon>
        <taxon>Pseudomonadota</taxon>
        <taxon>Gammaproteobacteria</taxon>
        <taxon>Candidatus Tenderiales</taxon>
        <taxon>Candidatus Tenderiaceae</taxon>
        <taxon>Candidatus Tenderia</taxon>
    </lineage>
</organism>
<comment type="caution">
    <text evidence="3">The sequence shown here is derived from an EMBL/GenBank/DDBJ whole genome shotgun (WGS) entry which is preliminary data.</text>
</comment>
<feature type="domain" description="GST N-terminal" evidence="1">
    <location>
        <begin position="9"/>
        <end position="87"/>
    </location>
</feature>
<evidence type="ECO:0000313" key="3">
    <source>
        <dbReference type="EMBL" id="HHJ80033.1"/>
    </source>
</evidence>
<dbReference type="SUPFAM" id="SSF47616">
    <property type="entry name" value="GST C-terminal domain-like"/>
    <property type="match status" value="1"/>
</dbReference>
<dbReference type="PROSITE" id="PS50405">
    <property type="entry name" value="GST_CTER"/>
    <property type="match status" value="1"/>
</dbReference>
<dbReference type="InterPro" id="IPR050983">
    <property type="entry name" value="GST_Omega/HSP26"/>
</dbReference>
<accession>A0A832N3A7</accession>
<protein>
    <submittedName>
        <fullName evidence="3">Stringent starvation protein A</fullName>
    </submittedName>
</protein>
<name>A0A832N3A7_9GAMM</name>
<gene>
    <name evidence="3" type="primary">sspA</name>
    <name evidence="3" type="ORF">ENJ65_00200</name>
</gene>
<dbReference type="PANTHER" id="PTHR43968:SF6">
    <property type="entry name" value="GLUTATHIONE S-TRANSFERASE OMEGA"/>
    <property type="match status" value="1"/>
</dbReference>
<dbReference type="AlphaFoldDB" id="A0A832N3A7"/>
<dbReference type="SUPFAM" id="SSF52833">
    <property type="entry name" value="Thioredoxin-like"/>
    <property type="match status" value="1"/>
</dbReference>
<evidence type="ECO:0000259" key="1">
    <source>
        <dbReference type="PROSITE" id="PS50404"/>
    </source>
</evidence>
<dbReference type="PROSITE" id="PS50404">
    <property type="entry name" value="GST_NTER"/>
    <property type="match status" value="1"/>
</dbReference>
<dbReference type="InterPro" id="IPR034341">
    <property type="entry name" value="SspA_N"/>
</dbReference>
<feature type="domain" description="GST C-terminal" evidence="2">
    <location>
        <begin position="92"/>
        <end position="208"/>
    </location>
</feature>
<dbReference type="Gene3D" id="3.40.30.10">
    <property type="entry name" value="Glutaredoxin"/>
    <property type="match status" value="1"/>
</dbReference>
<sequence length="208" mass="23933">MAVSAGRKPVMTIYSDNNCPYSHRARIVLAEKNITAELVIVDDHHLPEDLLELNPYNSLPTLIDRDLVLYHSRIIMEYLDERFPHPPLMPVDPVSRAQSRLFLYRVERDWMSLLDDLTGRDTSKADKARIILRDGLTAVAPIFEQKPFFMSDDFSLIDCSLATLLWRLPSYGIELPAQAKPLLAYADRAFERETFQASLTEEERAIRL</sequence>
<dbReference type="InterPro" id="IPR010987">
    <property type="entry name" value="Glutathione-S-Trfase_C-like"/>
</dbReference>
<dbReference type="InterPro" id="IPR040079">
    <property type="entry name" value="Glutathione_S-Trfase"/>
</dbReference>
<dbReference type="SFLD" id="SFLDS00019">
    <property type="entry name" value="Glutathione_Transferase_(cytos"/>
    <property type="match status" value="1"/>
</dbReference>
<dbReference type="Pfam" id="PF13409">
    <property type="entry name" value="GST_N_2"/>
    <property type="match status" value="1"/>
</dbReference>
<dbReference type="CDD" id="cd03059">
    <property type="entry name" value="GST_N_SspA"/>
    <property type="match status" value="1"/>
</dbReference>
<dbReference type="CDD" id="cd03186">
    <property type="entry name" value="GST_C_SspA"/>
    <property type="match status" value="1"/>
</dbReference>
<dbReference type="Gene3D" id="1.20.1050.10">
    <property type="match status" value="1"/>
</dbReference>
<dbReference type="GO" id="GO:0005737">
    <property type="term" value="C:cytoplasm"/>
    <property type="evidence" value="ECO:0007669"/>
    <property type="project" value="TreeGrafter"/>
</dbReference>
<dbReference type="Proteomes" id="UP000885832">
    <property type="component" value="Unassembled WGS sequence"/>
</dbReference>
<dbReference type="SFLD" id="SFLDG00358">
    <property type="entry name" value="Main_(cytGST)"/>
    <property type="match status" value="1"/>
</dbReference>
<evidence type="ECO:0000259" key="2">
    <source>
        <dbReference type="PROSITE" id="PS50405"/>
    </source>
</evidence>